<dbReference type="InterPro" id="IPR025975">
    <property type="entry name" value="Polysacc_lyase"/>
</dbReference>
<name>A0A7W8UDS9_9HYPH</name>
<evidence type="ECO:0008006" key="4">
    <source>
        <dbReference type="Google" id="ProtNLM"/>
    </source>
</evidence>
<dbReference type="Proteomes" id="UP000585507">
    <property type="component" value="Unassembled WGS sequence"/>
</dbReference>
<evidence type="ECO:0000313" key="3">
    <source>
        <dbReference type="Proteomes" id="UP000585507"/>
    </source>
</evidence>
<dbReference type="Gene3D" id="2.60.120.200">
    <property type="match status" value="1"/>
</dbReference>
<keyword evidence="1" id="KW-0732">Signal</keyword>
<accession>A0A7W8UDS9</accession>
<evidence type="ECO:0000256" key="1">
    <source>
        <dbReference type="SAM" id="SignalP"/>
    </source>
</evidence>
<feature type="signal peptide" evidence="1">
    <location>
        <begin position="1"/>
        <end position="31"/>
    </location>
</feature>
<comment type="caution">
    <text evidence="2">The sequence shown here is derived from an EMBL/GenBank/DDBJ whole genome shotgun (WGS) entry which is preliminary data.</text>
</comment>
<evidence type="ECO:0000313" key="2">
    <source>
        <dbReference type="EMBL" id="MBB5537478.1"/>
    </source>
</evidence>
<sequence length="271" mass="30463">MKRILIRRTAYVACTALLIASTVSFPQPVGAQPVLDADTLASPSDVTPLPANFSYNRDDYTNHSARKAYSIGARLSANNNLVLRFVVRPGDRASFDPETKDRSEATDLVTFPKSEVIWNAYRVKIADGFSIPSDERSWFIVGQWHGSKDDKRSPYIAAEVQGKDLVFLRRYLSDGKPASSEMYRMKGVPRGEWLNIAIEHKVSSTDGLLNIWLNGRQVVNFKGPVGYWDHDEAGYWKFGIYRSRGDTDAVVEYRDVVTTTENLSERAMATN</sequence>
<reference evidence="2 3" key="1">
    <citation type="submission" date="2020-08" db="EMBL/GenBank/DDBJ databases">
        <title>Genomic Encyclopedia of Type Strains, Phase IV (KMG-V): Genome sequencing to study the core and pangenomes of soil and plant-associated prokaryotes.</title>
        <authorList>
            <person name="Whitman W."/>
        </authorList>
    </citation>
    <scope>NUCLEOTIDE SEQUENCE [LARGE SCALE GENOMIC DNA]</scope>
    <source>
        <strain evidence="2 3">SEMIA 4084</strain>
    </source>
</reference>
<keyword evidence="3" id="KW-1185">Reference proteome</keyword>
<dbReference type="Pfam" id="PF14099">
    <property type="entry name" value="Polysacc_lyase"/>
    <property type="match status" value="1"/>
</dbReference>
<feature type="chain" id="PRO_5031415833" description="Polysaccharide lyase" evidence="1">
    <location>
        <begin position="32"/>
        <end position="271"/>
    </location>
</feature>
<dbReference type="RefSeq" id="WP_018329662.1">
    <property type="nucleotide sequence ID" value="NZ_JACHBK010000009.1"/>
</dbReference>
<protein>
    <recommendedName>
        <fullName evidence="4">Polysaccharide lyase</fullName>
    </recommendedName>
</protein>
<gene>
    <name evidence="2" type="ORF">GGD55_004194</name>
</gene>
<proteinExistence type="predicted"/>
<dbReference type="AlphaFoldDB" id="A0A7W8UDS9"/>
<organism evidence="2 3">
    <name type="scientific">Rhizobium giardinii</name>
    <dbReference type="NCBI Taxonomy" id="56731"/>
    <lineage>
        <taxon>Bacteria</taxon>
        <taxon>Pseudomonadati</taxon>
        <taxon>Pseudomonadota</taxon>
        <taxon>Alphaproteobacteria</taxon>
        <taxon>Hyphomicrobiales</taxon>
        <taxon>Rhizobiaceae</taxon>
        <taxon>Rhizobium/Agrobacterium group</taxon>
        <taxon>Rhizobium</taxon>
    </lineage>
</organism>
<dbReference type="EMBL" id="JACHBK010000009">
    <property type="protein sequence ID" value="MBB5537478.1"/>
    <property type="molecule type" value="Genomic_DNA"/>
</dbReference>